<accession>A0A4R5UJ19</accession>
<dbReference type="OrthoDB" id="7593450at2"/>
<keyword evidence="2" id="KW-1185">Reference proteome</keyword>
<protein>
    <submittedName>
        <fullName evidence="1">DUF924 domain-containing protein</fullName>
    </submittedName>
</protein>
<dbReference type="Proteomes" id="UP000295238">
    <property type="component" value="Unassembled WGS sequence"/>
</dbReference>
<organism evidence="1 2">
    <name type="scientific">Rhizobium deserti</name>
    <dbReference type="NCBI Taxonomy" id="2547961"/>
    <lineage>
        <taxon>Bacteria</taxon>
        <taxon>Pseudomonadati</taxon>
        <taxon>Pseudomonadota</taxon>
        <taxon>Alphaproteobacteria</taxon>
        <taxon>Hyphomicrobiales</taxon>
        <taxon>Rhizobiaceae</taxon>
        <taxon>Rhizobium/Agrobacterium group</taxon>
        <taxon>Rhizobium</taxon>
    </lineage>
</organism>
<evidence type="ECO:0000313" key="1">
    <source>
        <dbReference type="EMBL" id="TDK36764.1"/>
    </source>
</evidence>
<evidence type="ECO:0000313" key="2">
    <source>
        <dbReference type="Proteomes" id="UP000295238"/>
    </source>
</evidence>
<sequence length="191" mass="22064">MLPLDVSVQYSVRTPEEVLHFWFEQLTPQQWFEKNEAVDEALRTNFVATHLSLARLELDPWRLSAAKRLAALLVLDQFSRNIYRGTALAFATDWIALSEARTALDLGADLMVPPEHRSFFYLPFEHSERLEDQDLSVELFTKLGDAHYLDYAERHREVIREFGRFPHRNALLGRASTVAELDYLSRPGAGF</sequence>
<dbReference type="Pfam" id="PF06041">
    <property type="entry name" value="DUF924"/>
    <property type="match status" value="1"/>
</dbReference>
<dbReference type="InterPro" id="IPR011990">
    <property type="entry name" value="TPR-like_helical_dom_sf"/>
</dbReference>
<reference evidence="1 2" key="1">
    <citation type="submission" date="2019-03" db="EMBL/GenBank/DDBJ databases">
        <title>Rhizobium sp. nov., an bacterium isolated from biocrust in Mu Us Desert.</title>
        <authorList>
            <person name="Lixiong L."/>
        </authorList>
    </citation>
    <scope>NUCLEOTIDE SEQUENCE [LARGE SCALE GENOMIC DNA]</scope>
    <source>
        <strain evidence="1 2">SPY-1</strain>
    </source>
</reference>
<proteinExistence type="predicted"/>
<comment type="caution">
    <text evidence="1">The sequence shown here is derived from an EMBL/GenBank/DDBJ whole genome shotgun (WGS) entry which is preliminary data.</text>
</comment>
<name>A0A4R5UJ19_9HYPH</name>
<dbReference type="SUPFAM" id="SSF48452">
    <property type="entry name" value="TPR-like"/>
    <property type="match status" value="1"/>
</dbReference>
<dbReference type="InterPro" id="IPR010323">
    <property type="entry name" value="DUF924"/>
</dbReference>
<dbReference type="Gene3D" id="1.25.40.10">
    <property type="entry name" value="Tetratricopeptide repeat domain"/>
    <property type="match status" value="1"/>
</dbReference>
<gene>
    <name evidence="1" type="ORF">E2F50_07525</name>
</gene>
<dbReference type="RefSeq" id="WP_133315512.1">
    <property type="nucleotide sequence ID" value="NZ_SMTL01000002.1"/>
</dbReference>
<dbReference type="EMBL" id="SMTL01000002">
    <property type="protein sequence ID" value="TDK36764.1"/>
    <property type="molecule type" value="Genomic_DNA"/>
</dbReference>
<dbReference type="Gene3D" id="1.20.58.320">
    <property type="entry name" value="TPR-like"/>
    <property type="match status" value="1"/>
</dbReference>
<dbReference type="AlphaFoldDB" id="A0A4R5UJ19"/>